<dbReference type="AlphaFoldDB" id="A0A4R6RLN7"/>
<evidence type="ECO:0000313" key="3">
    <source>
        <dbReference type="Proteomes" id="UP000294547"/>
    </source>
</evidence>
<name>A0A4R6RLN7_9HYPH</name>
<dbReference type="InterPro" id="IPR038765">
    <property type="entry name" value="Papain-like_cys_pep_sf"/>
</dbReference>
<dbReference type="GO" id="GO:0006508">
    <property type="term" value="P:proteolysis"/>
    <property type="evidence" value="ECO:0007669"/>
    <property type="project" value="UniProtKB-KW"/>
</dbReference>
<keyword evidence="3" id="KW-1185">Reference proteome</keyword>
<keyword evidence="2" id="KW-0645">Protease</keyword>
<sequence>MRLRVSHEINAVFTPPSSLSVREIRMTPRTYDGQYVGEWRIDVGHDCWLDRVADALGNTVHDFTVTGPAGSLSIVAAGEVEVDDTNGVLQAGHERLPPALFLRETRLTAAGEAVRALAGESAAAGTGPLDRCHALMAILAERFEIGTAEEAEVTGTVDRTAEETALAVAGSPTGLAHVFVAAARVLQIPSRFVTGYLWRGDARDDGEAAHAWAEAHVPGLGWVGFDVAENRCPTDAYVRVAAGFDQNGAAWVRGADRGVDRMATTSRAVIRRRDG</sequence>
<evidence type="ECO:0000313" key="2">
    <source>
        <dbReference type="EMBL" id="TDP87573.1"/>
    </source>
</evidence>
<dbReference type="InterPro" id="IPR002931">
    <property type="entry name" value="Transglutaminase-like"/>
</dbReference>
<dbReference type="SUPFAM" id="SSF54001">
    <property type="entry name" value="Cysteine proteinases"/>
    <property type="match status" value="1"/>
</dbReference>
<dbReference type="OrthoDB" id="9804023at2"/>
<feature type="domain" description="Transglutaminase-like" evidence="1">
    <location>
        <begin position="164"/>
        <end position="229"/>
    </location>
</feature>
<dbReference type="GO" id="GO:0008233">
    <property type="term" value="F:peptidase activity"/>
    <property type="evidence" value="ECO:0007669"/>
    <property type="project" value="UniProtKB-KW"/>
</dbReference>
<dbReference type="Gene3D" id="3.10.620.30">
    <property type="match status" value="1"/>
</dbReference>
<dbReference type="Proteomes" id="UP000294547">
    <property type="component" value="Unassembled WGS sequence"/>
</dbReference>
<gene>
    <name evidence="2" type="ORF">EDD54_1472</name>
</gene>
<keyword evidence="2" id="KW-0378">Hydrolase</keyword>
<dbReference type="PANTHER" id="PTHR33490:SF6">
    <property type="entry name" value="SLL1049 PROTEIN"/>
    <property type="match status" value="1"/>
</dbReference>
<accession>A0A4R6RLN7</accession>
<dbReference type="Pfam" id="PF08379">
    <property type="entry name" value="Bact_transglu_N"/>
    <property type="match status" value="1"/>
</dbReference>
<dbReference type="InterPro" id="IPR013589">
    <property type="entry name" value="Bac_transglu_N"/>
</dbReference>
<proteinExistence type="predicted"/>
<evidence type="ECO:0000259" key="1">
    <source>
        <dbReference type="SMART" id="SM00460"/>
    </source>
</evidence>
<dbReference type="SMART" id="SM00460">
    <property type="entry name" value="TGc"/>
    <property type="match status" value="1"/>
</dbReference>
<dbReference type="EMBL" id="SNXY01000006">
    <property type="protein sequence ID" value="TDP87573.1"/>
    <property type="molecule type" value="Genomic_DNA"/>
</dbReference>
<dbReference type="RefSeq" id="WP_126535316.1">
    <property type="nucleotide sequence ID" value="NZ_BSPM01000008.1"/>
</dbReference>
<dbReference type="PANTHER" id="PTHR33490">
    <property type="entry name" value="BLR5614 PROTEIN-RELATED"/>
    <property type="match status" value="1"/>
</dbReference>
<dbReference type="Pfam" id="PF01841">
    <property type="entry name" value="Transglut_core"/>
    <property type="match status" value="1"/>
</dbReference>
<organism evidence="2 3">
    <name type="scientific">Oharaeibacter diazotrophicus</name>
    <dbReference type="NCBI Taxonomy" id="1920512"/>
    <lineage>
        <taxon>Bacteria</taxon>
        <taxon>Pseudomonadati</taxon>
        <taxon>Pseudomonadota</taxon>
        <taxon>Alphaproteobacteria</taxon>
        <taxon>Hyphomicrobiales</taxon>
        <taxon>Pleomorphomonadaceae</taxon>
        <taxon>Oharaeibacter</taxon>
    </lineage>
</organism>
<reference evidence="2 3" key="1">
    <citation type="submission" date="2019-03" db="EMBL/GenBank/DDBJ databases">
        <title>Genomic Encyclopedia of Type Strains, Phase IV (KMG-IV): sequencing the most valuable type-strain genomes for metagenomic binning, comparative biology and taxonomic classification.</title>
        <authorList>
            <person name="Goeker M."/>
        </authorList>
    </citation>
    <scope>NUCLEOTIDE SEQUENCE [LARGE SCALE GENOMIC DNA]</scope>
    <source>
        <strain evidence="2 3">DSM 102969</strain>
    </source>
</reference>
<protein>
    <submittedName>
        <fullName evidence="2">Transglutaminase-like putative cysteine protease</fullName>
    </submittedName>
</protein>
<comment type="caution">
    <text evidence="2">The sequence shown here is derived from an EMBL/GenBank/DDBJ whole genome shotgun (WGS) entry which is preliminary data.</text>
</comment>